<keyword evidence="2" id="KW-1185">Reference proteome</keyword>
<organism evidence="1 2">
    <name type="scientific">Clostridium frigoris</name>
    <dbReference type="NCBI Taxonomy" id="205327"/>
    <lineage>
        <taxon>Bacteria</taxon>
        <taxon>Bacillati</taxon>
        <taxon>Bacillota</taxon>
        <taxon>Clostridia</taxon>
        <taxon>Eubacteriales</taxon>
        <taxon>Clostridiaceae</taxon>
        <taxon>Clostridium</taxon>
    </lineage>
</organism>
<reference evidence="1 2" key="1">
    <citation type="submission" date="2021-06" db="EMBL/GenBank/DDBJ databases">
        <title>Clostridia strains as spoilage organisms.</title>
        <authorList>
            <person name="Wambui J."/>
            <person name="Stephan R."/>
            <person name="Stevens M.J.A."/>
        </authorList>
    </citation>
    <scope>NUCLEOTIDE SEQUENCE [LARGE SCALE GENOMIC DNA]</scope>
    <source>
        <strain evidence="1 2">DSM 14204</strain>
    </source>
</reference>
<dbReference type="Proteomes" id="UP000776252">
    <property type="component" value="Unassembled WGS sequence"/>
</dbReference>
<comment type="caution">
    <text evidence="1">The sequence shown here is derived from an EMBL/GenBank/DDBJ whole genome shotgun (WGS) entry which is preliminary data.</text>
</comment>
<dbReference type="RefSeq" id="WP_216151496.1">
    <property type="nucleotide sequence ID" value="NZ_JAHLDV010000080.1"/>
</dbReference>
<dbReference type="EMBL" id="JAHLDV010000080">
    <property type="protein sequence ID" value="MBU3161630.1"/>
    <property type="molecule type" value="Genomic_DNA"/>
</dbReference>
<accession>A0ABS6BYE3</accession>
<protein>
    <submittedName>
        <fullName evidence="1">Uncharacterized protein</fullName>
    </submittedName>
</protein>
<evidence type="ECO:0000313" key="2">
    <source>
        <dbReference type="Proteomes" id="UP000776252"/>
    </source>
</evidence>
<name>A0ABS6BYE3_9CLOT</name>
<proteinExistence type="predicted"/>
<sequence>MFMTYEVKINDISEANIEALKLAKDVLTEKVELTPYVVAEFTALSGFNDLEVFIRTSESEKNPFNNGVEYEEDIYYYLYETSEIIRVTYEEFDRLMKVFIEIEIDRGIYISKSEKEEYRVLIKA</sequence>
<evidence type="ECO:0000313" key="1">
    <source>
        <dbReference type="EMBL" id="MBU3161630.1"/>
    </source>
</evidence>
<gene>
    <name evidence="1" type="ORF">KPL37_18190</name>
</gene>